<dbReference type="AlphaFoldDB" id="D8JUG3"/>
<dbReference type="SUPFAM" id="SSF141868">
    <property type="entry name" value="EAL domain-like"/>
    <property type="match status" value="1"/>
</dbReference>
<dbReference type="Pfam" id="PF00990">
    <property type="entry name" value="GGDEF"/>
    <property type="match status" value="1"/>
</dbReference>
<feature type="transmembrane region" description="Helical" evidence="1">
    <location>
        <begin position="175"/>
        <end position="200"/>
    </location>
</feature>
<dbReference type="InterPro" id="IPR043128">
    <property type="entry name" value="Rev_trsase/Diguanyl_cyclase"/>
</dbReference>
<dbReference type="RefSeq" id="WP_013214968.1">
    <property type="nucleotide sequence ID" value="NC_014313.1"/>
</dbReference>
<sequence>MLRVLNAVRREDLARVHRDQLASLARATPTAMAGYAINVLIAVVAFRGLIPGVELAAWAVASLAICSFIGLRSVTRSLRTRQAEASKPGSPLRDGRWALLIALMSSLPWAILATRWVGAVHGDSELILMALTVGMAASGSVLLAPIPAAAVLYATAILLPPALKCILFVPGHQYLGLGALAVSFLVFLYGLIVTTGRLFLERLEAITRLQDTIAALSEAREETERVAMTDGLTGIANRRAFMARLNALNNRAGAKSFSIFYIDLDRFKSVNDALGHAVGDALLKSVSARITGLVREGDLVARLGGDEFAIVAQDIRERAFASSLAERLVVSLSEPYDLEGQKVQIGACVGVALACESGVGGEMLLKQADLAMFAAKEAGRGMYCIFEADMQRSADEHRVLELGLRAALVNDGFELFYQPVRNLETNAITSFECQVRWRHPLRGLLTPAQFLATAIDIGIAEDIGNWVIKEACRQAAHWPSEVPVGINMSSMRIGVENIAVSVERALKSAGLPPSRLELEMEVTEASLMNADAEVIASLRRLKDIGVSIALDDFGTGYSSLGYLVKFPFNRIKIDRLFVSQLGQSAQSELIVRSIAELAQRLNCSVVAEGIETDDQRRRVLALDVTYGQGMLLGAPLSASEAAVLLMSEAPDPALQLAQSA</sequence>
<feature type="domain" description="GGDEF" evidence="3">
    <location>
        <begin position="255"/>
        <end position="388"/>
    </location>
</feature>
<keyword evidence="1" id="KW-0472">Membrane</keyword>
<dbReference type="OrthoDB" id="9814202at2"/>
<dbReference type="KEGG" id="hdn:Hden_0939"/>
<organism evidence="4 5">
    <name type="scientific">Hyphomicrobium denitrificans (strain ATCC 51888 / DSM 1869 / NCIMB 11706 / TK 0415)</name>
    <dbReference type="NCBI Taxonomy" id="582899"/>
    <lineage>
        <taxon>Bacteria</taxon>
        <taxon>Pseudomonadati</taxon>
        <taxon>Pseudomonadota</taxon>
        <taxon>Alphaproteobacteria</taxon>
        <taxon>Hyphomicrobiales</taxon>
        <taxon>Hyphomicrobiaceae</taxon>
        <taxon>Hyphomicrobium</taxon>
    </lineage>
</organism>
<dbReference type="EMBL" id="CP002083">
    <property type="protein sequence ID" value="ADJ22753.1"/>
    <property type="molecule type" value="Genomic_DNA"/>
</dbReference>
<dbReference type="PANTHER" id="PTHR44757">
    <property type="entry name" value="DIGUANYLATE CYCLASE DGCP"/>
    <property type="match status" value="1"/>
</dbReference>
<evidence type="ECO:0000313" key="5">
    <source>
        <dbReference type="Proteomes" id="UP000002033"/>
    </source>
</evidence>
<dbReference type="InterPro" id="IPR001633">
    <property type="entry name" value="EAL_dom"/>
</dbReference>
<evidence type="ECO:0000313" key="4">
    <source>
        <dbReference type="EMBL" id="ADJ22753.1"/>
    </source>
</evidence>
<accession>D8JUG3</accession>
<feature type="transmembrane region" description="Helical" evidence="1">
    <location>
        <begin position="32"/>
        <end position="50"/>
    </location>
</feature>
<reference evidence="5" key="1">
    <citation type="journal article" date="2011" name="J. Bacteriol.">
        <title>Genome sequences of eight morphologically diverse alphaproteobacteria.</title>
        <authorList>
            <consortium name="US DOE Joint Genome Institute"/>
            <person name="Brown P.J."/>
            <person name="Kysela D.T."/>
            <person name="Buechlein A."/>
            <person name="Hemmerich C."/>
            <person name="Brun Y.V."/>
        </authorList>
    </citation>
    <scope>NUCLEOTIDE SEQUENCE [LARGE SCALE GENOMIC DNA]</scope>
    <source>
        <strain evidence="5">ATCC 51888 / DSM 1869 / NCIB 11706 / TK 0415</strain>
    </source>
</reference>
<dbReference type="SMART" id="SM00052">
    <property type="entry name" value="EAL"/>
    <property type="match status" value="1"/>
</dbReference>
<dbReference type="STRING" id="582899.Hden_0939"/>
<dbReference type="Proteomes" id="UP000002033">
    <property type="component" value="Chromosome"/>
</dbReference>
<keyword evidence="5" id="KW-1185">Reference proteome</keyword>
<feature type="transmembrane region" description="Helical" evidence="1">
    <location>
        <begin position="56"/>
        <end position="74"/>
    </location>
</feature>
<evidence type="ECO:0000256" key="1">
    <source>
        <dbReference type="SAM" id="Phobius"/>
    </source>
</evidence>
<dbReference type="HOGENOM" id="CLU_000445_70_49_5"/>
<feature type="domain" description="EAL" evidence="2">
    <location>
        <begin position="397"/>
        <end position="649"/>
    </location>
</feature>
<dbReference type="Gene3D" id="3.20.20.450">
    <property type="entry name" value="EAL domain"/>
    <property type="match status" value="1"/>
</dbReference>
<dbReference type="InterPro" id="IPR000160">
    <property type="entry name" value="GGDEF_dom"/>
</dbReference>
<dbReference type="PANTHER" id="PTHR44757:SF2">
    <property type="entry name" value="BIOFILM ARCHITECTURE MAINTENANCE PROTEIN MBAA"/>
    <property type="match status" value="1"/>
</dbReference>
<dbReference type="eggNOG" id="COG5001">
    <property type="taxonomic scope" value="Bacteria"/>
</dbReference>
<evidence type="ECO:0000259" key="3">
    <source>
        <dbReference type="PROSITE" id="PS50887"/>
    </source>
</evidence>
<protein>
    <submittedName>
        <fullName evidence="4">Diguanylate cyclase/phosphodiesterase</fullName>
    </submittedName>
</protein>
<dbReference type="PROSITE" id="PS50883">
    <property type="entry name" value="EAL"/>
    <property type="match status" value="1"/>
</dbReference>
<dbReference type="CDD" id="cd01949">
    <property type="entry name" value="GGDEF"/>
    <property type="match status" value="1"/>
</dbReference>
<dbReference type="Pfam" id="PF00563">
    <property type="entry name" value="EAL"/>
    <property type="match status" value="1"/>
</dbReference>
<keyword evidence="1" id="KW-0812">Transmembrane</keyword>
<dbReference type="InterPro" id="IPR029787">
    <property type="entry name" value="Nucleotide_cyclase"/>
</dbReference>
<name>D8JUG3_HYPDA</name>
<dbReference type="CDD" id="cd01948">
    <property type="entry name" value="EAL"/>
    <property type="match status" value="1"/>
</dbReference>
<feature type="transmembrane region" description="Helical" evidence="1">
    <location>
        <begin position="95"/>
        <end position="114"/>
    </location>
</feature>
<dbReference type="InterPro" id="IPR035919">
    <property type="entry name" value="EAL_sf"/>
</dbReference>
<dbReference type="NCBIfam" id="TIGR00254">
    <property type="entry name" value="GGDEF"/>
    <property type="match status" value="1"/>
</dbReference>
<dbReference type="Gene3D" id="3.30.70.270">
    <property type="match status" value="1"/>
</dbReference>
<keyword evidence="1" id="KW-1133">Transmembrane helix</keyword>
<dbReference type="SMART" id="SM00267">
    <property type="entry name" value="GGDEF"/>
    <property type="match status" value="1"/>
</dbReference>
<dbReference type="SUPFAM" id="SSF55073">
    <property type="entry name" value="Nucleotide cyclase"/>
    <property type="match status" value="1"/>
</dbReference>
<proteinExistence type="predicted"/>
<evidence type="ECO:0000259" key="2">
    <source>
        <dbReference type="PROSITE" id="PS50883"/>
    </source>
</evidence>
<dbReference type="PROSITE" id="PS50887">
    <property type="entry name" value="GGDEF"/>
    <property type="match status" value="1"/>
</dbReference>
<gene>
    <name evidence="4" type="ordered locus">Hden_0939</name>
</gene>
<dbReference type="InterPro" id="IPR052155">
    <property type="entry name" value="Biofilm_reg_signaling"/>
</dbReference>